<dbReference type="PROSITE" id="PS51155">
    <property type="entry name" value="CHIT_BIND_RR_2"/>
    <property type="match status" value="2"/>
</dbReference>
<name>A0ABM1SU37_LIMPO</name>
<evidence type="ECO:0000256" key="1">
    <source>
        <dbReference type="ARBA" id="ARBA00022460"/>
    </source>
</evidence>
<evidence type="ECO:0000256" key="2">
    <source>
        <dbReference type="PROSITE-ProRule" id="PRU00497"/>
    </source>
</evidence>
<dbReference type="RefSeq" id="XP_022247143.1">
    <property type="nucleotide sequence ID" value="XM_022391435.1"/>
</dbReference>
<sequence>MASAGYLYPGGYGGYDGYYYPQPYNYGYDVVDEYGNQQWKNEQSDEGNNKVGSYGYRDAYGVTRQVNYVADGYGFRAQIKTNEPGTANQNPADVYIYSDAEYYPGSRNKNYMILIFAAIFAVCSAGYAPYGAYDDYYGYPQPYNYGYQVAGDYGGNQWKQESSDGVNAVGSYGYTDPYGLYREVNYVADGNGFQAQVKTNEPGTANQNPADVYVYSDAYHGYGANAYH</sequence>
<keyword evidence="1 2" id="KW-0193">Cuticle</keyword>
<gene>
    <name evidence="5" type="primary">LOC106463475</name>
</gene>
<accession>A0ABM1SU37</accession>
<protein>
    <submittedName>
        <fullName evidence="5">Cuticle protein 14-like</fullName>
    </submittedName>
</protein>
<proteinExistence type="predicted"/>
<organism evidence="4 5">
    <name type="scientific">Limulus polyphemus</name>
    <name type="common">Atlantic horseshoe crab</name>
    <dbReference type="NCBI Taxonomy" id="6850"/>
    <lineage>
        <taxon>Eukaryota</taxon>
        <taxon>Metazoa</taxon>
        <taxon>Ecdysozoa</taxon>
        <taxon>Arthropoda</taxon>
        <taxon>Chelicerata</taxon>
        <taxon>Merostomata</taxon>
        <taxon>Xiphosura</taxon>
        <taxon>Limulidae</taxon>
        <taxon>Limulus</taxon>
    </lineage>
</organism>
<dbReference type="InterPro" id="IPR050468">
    <property type="entry name" value="Cuticle_Struct_Prot"/>
</dbReference>
<evidence type="ECO:0000256" key="3">
    <source>
        <dbReference type="SAM" id="Phobius"/>
    </source>
</evidence>
<feature type="transmembrane region" description="Helical" evidence="3">
    <location>
        <begin position="111"/>
        <end position="130"/>
    </location>
</feature>
<dbReference type="Pfam" id="PF00379">
    <property type="entry name" value="Chitin_bind_4"/>
    <property type="match status" value="2"/>
</dbReference>
<dbReference type="PANTHER" id="PTHR10380:SF173">
    <property type="entry name" value="CUTICULAR PROTEIN 47EF, ISOFORM C-RELATED"/>
    <property type="match status" value="1"/>
</dbReference>
<keyword evidence="3" id="KW-0812">Transmembrane</keyword>
<evidence type="ECO:0000313" key="4">
    <source>
        <dbReference type="Proteomes" id="UP000694941"/>
    </source>
</evidence>
<dbReference type="InterPro" id="IPR029070">
    <property type="entry name" value="Chitinase_insertion_sf"/>
</dbReference>
<keyword evidence="4" id="KW-1185">Reference proteome</keyword>
<dbReference type="InterPro" id="IPR000618">
    <property type="entry name" value="Insect_cuticle"/>
</dbReference>
<evidence type="ECO:0000313" key="5">
    <source>
        <dbReference type="RefSeq" id="XP_022247143.1"/>
    </source>
</evidence>
<reference evidence="5" key="1">
    <citation type="submission" date="2025-08" db="UniProtKB">
        <authorList>
            <consortium name="RefSeq"/>
        </authorList>
    </citation>
    <scope>IDENTIFICATION</scope>
    <source>
        <tissue evidence="5">Muscle</tissue>
    </source>
</reference>
<dbReference type="PANTHER" id="PTHR10380">
    <property type="entry name" value="CUTICLE PROTEIN"/>
    <property type="match status" value="1"/>
</dbReference>
<keyword evidence="3" id="KW-0472">Membrane</keyword>
<dbReference type="Proteomes" id="UP000694941">
    <property type="component" value="Unplaced"/>
</dbReference>
<dbReference type="Gene3D" id="3.10.50.10">
    <property type="match status" value="1"/>
</dbReference>
<keyword evidence="3" id="KW-1133">Transmembrane helix</keyword>
<dbReference type="GeneID" id="106463475"/>